<sequence length="492" mass="53947">MGSVTNGLEVVSDDQCLRVASNLASVANVAPHAAISRMVEDLGLAEGARMPREGVPGAAPVVPDHDAARTVALSVHTQLFPSAEADSGEYYLLNAAPCLPPDLSADLGLVDVTLPPESVSAEPGEAATEKQLNRVIRRLRPELLKRFGAGGHTVPGYTMYTSLHPRVCDHCNCLILDYEYFTYNRSDVAGLDSIEYDLCLQCAHTEDPSALRFPVPKLKRTSVPQIERVTCWKGETGDVQFERPVIRTPLNPDVLRFPRPHVDVRKGTNGECQSDIALCQEAARELQNTIIPEFIERVNSLSFVPDAPADLLAEMHAAGINTRYLARIAEESTQPHICEMVVREMLSQVVCVLLRDALAFVAENDELSFADKVDRSRSVSIRYLNEIFGANGEREGAKEAWAYMGSLSVQKFGYKLDRDVLGKVFLPGCVRSICTSIGLVLDTEVEFDFSVEAPFTADDIVRLGCVLTQMRRPDEISETSVALSRAADLDTK</sequence>
<comment type="caution">
    <text evidence="2">The sequence shown here is derived from an EMBL/GenBank/DDBJ whole genome shotgun (WGS) entry which is preliminary data.</text>
</comment>
<evidence type="ECO:0000313" key="2">
    <source>
        <dbReference type="EMBL" id="GIQ88510.1"/>
    </source>
</evidence>
<dbReference type="PANTHER" id="PTHR12601">
    <property type="entry name" value="EUKARYOTIC TRANSLATION INITIATION FACTOR 3 SUBUNIT EIF-3"/>
    <property type="match status" value="1"/>
</dbReference>
<evidence type="ECO:0000313" key="3">
    <source>
        <dbReference type="Proteomes" id="UP000265618"/>
    </source>
</evidence>
<organism evidence="2 3">
    <name type="scientific">Kipferlia bialata</name>
    <dbReference type="NCBI Taxonomy" id="797122"/>
    <lineage>
        <taxon>Eukaryota</taxon>
        <taxon>Metamonada</taxon>
        <taxon>Carpediemonas-like organisms</taxon>
        <taxon>Kipferlia</taxon>
    </lineage>
</organism>
<accession>A0A9K3D6D0</accession>
<dbReference type="InterPro" id="IPR033646">
    <property type="entry name" value="CLU-central"/>
</dbReference>
<feature type="domain" description="CLU central" evidence="1">
    <location>
        <begin position="309"/>
        <end position="360"/>
    </location>
</feature>
<dbReference type="EMBL" id="BDIP01004127">
    <property type="protein sequence ID" value="GIQ88510.1"/>
    <property type="molecule type" value="Genomic_DNA"/>
</dbReference>
<feature type="non-terminal residue" evidence="2">
    <location>
        <position position="1"/>
    </location>
</feature>
<dbReference type="Pfam" id="PF12807">
    <property type="entry name" value="eIF3_p135"/>
    <property type="match status" value="1"/>
</dbReference>
<proteinExistence type="predicted"/>
<protein>
    <recommendedName>
        <fullName evidence="1">CLU central domain-containing protein</fullName>
    </recommendedName>
</protein>
<keyword evidence="3" id="KW-1185">Reference proteome</keyword>
<dbReference type="InterPro" id="IPR027523">
    <property type="entry name" value="CLU_prot"/>
</dbReference>
<name>A0A9K3D6D0_9EUKA</name>
<dbReference type="Proteomes" id="UP000265618">
    <property type="component" value="Unassembled WGS sequence"/>
</dbReference>
<dbReference type="OrthoDB" id="626167at2759"/>
<evidence type="ECO:0000259" key="1">
    <source>
        <dbReference type="Pfam" id="PF12807"/>
    </source>
</evidence>
<dbReference type="AlphaFoldDB" id="A0A9K3D6D0"/>
<gene>
    <name evidence="2" type="ORF">KIPB_010771</name>
</gene>
<reference evidence="2 3" key="1">
    <citation type="journal article" date="2018" name="PLoS ONE">
        <title>The draft genome of Kipferlia bialata reveals reductive genome evolution in fornicate parasites.</title>
        <authorList>
            <person name="Tanifuji G."/>
            <person name="Takabayashi S."/>
            <person name="Kume K."/>
            <person name="Takagi M."/>
            <person name="Nakayama T."/>
            <person name="Kamikawa R."/>
            <person name="Inagaki Y."/>
            <person name="Hashimoto T."/>
        </authorList>
    </citation>
    <scope>NUCLEOTIDE SEQUENCE [LARGE SCALE GENOMIC DNA]</scope>
    <source>
        <strain evidence="2">NY0173</strain>
    </source>
</reference>